<dbReference type="PANTHER" id="PTHR11006:SF4">
    <property type="entry name" value="PROTEIN ARGININE N-METHYLTRANSFERASE 7"/>
    <property type="match status" value="1"/>
</dbReference>
<keyword evidence="2 4" id="KW-0808">Transferase</keyword>
<feature type="region of interest" description="Disordered" evidence="5">
    <location>
        <begin position="100"/>
        <end position="120"/>
    </location>
</feature>
<dbReference type="CDD" id="cd02440">
    <property type="entry name" value="AdoMet_MTases"/>
    <property type="match status" value="1"/>
</dbReference>
<evidence type="ECO:0000313" key="7">
    <source>
        <dbReference type="Proteomes" id="UP000694888"/>
    </source>
</evidence>
<evidence type="ECO:0000256" key="2">
    <source>
        <dbReference type="ARBA" id="ARBA00022679"/>
    </source>
</evidence>
<dbReference type="GeneID" id="101861221"/>
<evidence type="ECO:0000256" key="1">
    <source>
        <dbReference type="ARBA" id="ARBA00022603"/>
    </source>
</evidence>
<proteinExistence type="predicted"/>
<evidence type="ECO:0000256" key="4">
    <source>
        <dbReference type="PROSITE-ProRule" id="PRU01015"/>
    </source>
</evidence>
<sequence>MFRTLGKFFLRLRSRSRSRSSRLRVRDRSPQYSGKAHHFFRQFTGHRRLLQGNNIYCKIKNSTFQSRVLYSSSLGWSMLDPDSTSVPFFREICTTTVDLTEQKEKGKKPADDSASPLTFVSRPNPMTGKMDWVLQEENYDFTQEIARSGYGDMLHDTDRNVKYYQAIRKTVAMMKSKNIPVNVLDIGTGTGLLSMMAARSGADSVTACEAFPPMAECARKVLRTNKLEDKIKLVPKRSTEVLFGEDLPQRANLLVTELFDTELIGEGAIWSYKDALTRLMEEECLAIPARARIYIQAVQCPLLRRSNELRSLTLPNGKTIHMPDSFSCCSGAPSLHDLQVDELEEEITLVSEPVEVFSFDFSKKESLHKEESCDVLLHALRSASVDAFVMWWDLDMDADGEIVLSCAPRWNQPQGEAVPWRDHWMQAVYYPSSPLPVAEGDTFPVYARHDEYSLWFDTVTIDRLRPVCTCGLHIAFSRGRLAQLSEDHRNSVLMKALQKHVNSSTVCLVISDGSLLPVMAAAVGAKQVFYLDTNSSCRRIIKQILESNNLGDRVTVLEKEVGDLTSADLNHQKIDVVVAEPFFQASSLPWEHLYFWYAASTIRPFLSPDAVILPRAMEVKAMAVRFRDLHKIRIPVGNCEGFDITEFDKLIEVSSDCADPEIEPQPLWEYPAVSASEPQLLISLDLTRQVDQLSPLGQSVDVQLTKDETVNGVAFWTEFDFGDNLRTSSGLSSDDTCTGTNWHGQKIRWDKFSKQGVQLFRQEISSTETPALVITSSFNPHTGDLDITLGKSSTSS</sequence>
<organism evidence="7 8">
    <name type="scientific">Aplysia californica</name>
    <name type="common">California sea hare</name>
    <dbReference type="NCBI Taxonomy" id="6500"/>
    <lineage>
        <taxon>Eukaryota</taxon>
        <taxon>Metazoa</taxon>
        <taxon>Spiralia</taxon>
        <taxon>Lophotrochozoa</taxon>
        <taxon>Mollusca</taxon>
        <taxon>Gastropoda</taxon>
        <taxon>Heterobranchia</taxon>
        <taxon>Euthyneura</taxon>
        <taxon>Tectipleura</taxon>
        <taxon>Aplysiida</taxon>
        <taxon>Aplysioidea</taxon>
        <taxon>Aplysiidae</taxon>
        <taxon>Aplysia</taxon>
    </lineage>
</organism>
<gene>
    <name evidence="8" type="primary">LOC101861221</name>
</gene>
<evidence type="ECO:0000256" key="3">
    <source>
        <dbReference type="ARBA" id="ARBA00022691"/>
    </source>
</evidence>
<dbReference type="SUPFAM" id="SSF53335">
    <property type="entry name" value="S-adenosyl-L-methionine-dependent methyltransferases"/>
    <property type="match status" value="2"/>
</dbReference>
<dbReference type="InterPro" id="IPR055135">
    <property type="entry name" value="PRMT_dom"/>
</dbReference>
<name>A0ABM0JXE4_APLCA</name>
<dbReference type="InterPro" id="IPR029063">
    <property type="entry name" value="SAM-dependent_MTases_sf"/>
</dbReference>
<dbReference type="Gene3D" id="2.70.160.11">
    <property type="entry name" value="Hnrnp arginine n-methyltransferase1"/>
    <property type="match status" value="2"/>
</dbReference>
<dbReference type="Gene3D" id="3.40.50.150">
    <property type="entry name" value="Vaccinia Virus protein VP39"/>
    <property type="match status" value="2"/>
</dbReference>
<evidence type="ECO:0000259" key="6">
    <source>
        <dbReference type="Pfam" id="PF22528"/>
    </source>
</evidence>
<dbReference type="Pfam" id="PF06325">
    <property type="entry name" value="PrmA"/>
    <property type="match status" value="1"/>
</dbReference>
<keyword evidence="7" id="KW-1185">Reference proteome</keyword>
<dbReference type="PANTHER" id="PTHR11006">
    <property type="entry name" value="PROTEIN ARGININE N-METHYLTRANSFERASE"/>
    <property type="match status" value="1"/>
</dbReference>
<protein>
    <submittedName>
        <fullName evidence="8">Protein arginine N-methyltransferase 7</fullName>
    </submittedName>
</protein>
<dbReference type="Proteomes" id="UP000694888">
    <property type="component" value="Unplaced"/>
</dbReference>
<feature type="domain" description="Protein arginine N-methyltransferase" evidence="6">
    <location>
        <begin position="340"/>
        <end position="456"/>
    </location>
</feature>
<evidence type="ECO:0000313" key="8">
    <source>
        <dbReference type="RefSeq" id="XP_005103799.3"/>
    </source>
</evidence>
<dbReference type="Pfam" id="PF22528">
    <property type="entry name" value="PRMT_C"/>
    <property type="match status" value="1"/>
</dbReference>
<dbReference type="PROSITE" id="PS51678">
    <property type="entry name" value="SAM_MT_PRMT"/>
    <property type="match status" value="2"/>
</dbReference>
<accession>A0ABM0JXE4</accession>
<dbReference type="RefSeq" id="XP_005103799.3">
    <property type="nucleotide sequence ID" value="XM_005103742.3"/>
</dbReference>
<keyword evidence="1 4" id="KW-0489">Methyltransferase</keyword>
<evidence type="ECO:0000256" key="5">
    <source>
        <dbReference type="SAM" id="MobiDB-lite"/>
    </source>
</evidence>
<reference evidence="8" key="1">
    <citation type="submission" date="2025-08" db="UniProtKB">
        <authorList>
            <consortium name="RefSeq"/>
        </authorList>
    </citation>
    <scope>IDENTIFICATION</scope>
</reference>
<keyword evidence="3 4" id="KW-0949">S-adenosyl-L-methionine</keyword>
<feature type="compositionally biased region" description="Basic and acidic residues" evidence="5">
    <location>
        <begin position="100"/>
        <end position="111"/>
    </location>
</feature>
<dbReference type="InterPro" id="IPR025799">
    <property type="entry name" value="Arg_MeTrfase"/>
</dbReference>